<dbReference type="Gene3D" id="2.60.40.4270">
    <property type="entry name" value="Listeria-Bacteroides repeat domain"/>
    <property type="match status" value="1"/>
</dbReference>
<dbReference type="SMART" id="SM00369">
    <property type="entry name" value="LRR_TYP"/>
    <property type="match status" value="7"/>
</dbReference>
<comment type="caution">
    <text evidence="10">The sequence shown here is derived from an EMBL/GenBank/DDBJ whole genome shotgun (WGS) entry which is preliminary data.</text>
</comment>
<dbReference type="InterPro" id="IPR001611">
    <property type="entry name" value="Leu-rich_rpt"/>
</dbReference>
<gene>
    <name evidence="9" type="ORF">FEZ08_11145</name>
    <name evidence="10" type="ORF">FEZ08_11165</name>
</gene>
<dbReference type="Pfam" id="PF09479">
    <property type="entry name" value="Flg_new"/>
    <property type="match status" value="1"/>
</dbReference>
<dbReference type="GO" id="GO:0030313">
    <property type="term" value="C:cell envelope"/>
    <property type="evidence" value="ECO:0007669"/>
    <property type="project" value="UniProtKB-SubCell"/>
</dbReference>
<evidence type="ECO:0000313" key="9">
    <source>
        <dbReference type="EMBL" id="TLG71298.1"/>
    </source>
</evidence>
<keyword evidence="4" id="KW-0732">Signal</keyword>
<dbReference type="InterPro" id="IPR014755">
    <property type="entry name" value="Cu-Rt/internalin_Ig-like"/>
</dbReference>
<evidence type="ECO:0000256" key="1">
    <source>
        <dbReference type="ARBA" id="ARBA00004196"/>
    </source>
</evidence>
<feature type="transmembrane region" description="Helical" evidence="6">
    <location>
        <begin position="462"/>
        <end position="480"/>
    </location>
</feature>
<dbReference type="SUPFAM" id="SSF81296">
    <property type="entry name" value="E set domains"/>
    <property type="match status" value="1"/>
</dbReference>
<dbReference type="PROSITE" id="PS51450">
    <property type="entry name" value="LRR"/>
    <property type="match status" value="8"/>
</dbReference>
<keyword evidence="6" id="KW-0472">Membrane</keyword>
<dbReference type="InterPro" id="IPR042229">
    <property type="entry name" value="Listeria/Bacterioides_rpt_sf"/>
</dbReference>
<keyword evidence="11" id="KW-1185">Reference proteome</keyword>
<dbReference type="InterPro" id="IPR024634">
    <property type="entry name" value="Internalin_N"/>
</dbReference>
<feature type="domain" description="Internalin Ig-like inter-repeat region" evidence="7">
    <location>
        <begin position="309"/>
        <end position="361"/>
    </location>
</feature>
<reference evidence="10 11" key="1">
    <citation type="submission" date="2019-05" db="EMBL/GenBank/DDBJ databases">
        <title>Culicoidintestinum kansasii gen. nov., sp. nov. from the gastrointestinal tract of the biting midge, Culicoides sonorensis.</title>
        <authorList>
            <person name="Neupane S."/>
            <person name="Ghosh A."/>
            <person name="Gunther S."/>
            <person name="Martin K."/>
            <person name="Zurek L."/>
        </authorList>
    </citation>
    <scope>NUCLEOTIDE SEQUENCE [LARGE SCALE GENOMIC DNA]</scope>
    <source>
        <strain evidence="10 11">CS-1</strain>
    </source>
</reference>
<dbReference type="AlphaFoldDB" id="A0A5R8Q796"/>
<dbReference type="Proteomes" id="UP000306912">
    <property type="component" value="Unassembled WGS sequence"/>
</dbReference>
<dbReference type="InterPro" id="IPR013378">
    <property type="entry name" value="InlB-like_B-rpt"/>
</dbReference>
<proteinExistence type="inferred from homology"/>
<dbReference type="InterPro" id="IPR050836">
    <property type="entry name" value="SDS22/Internalin_LRR"/>
</dbReference>
<dbReference type="Gene3D" id="2.60.40.1220">
    <property type="match status" value="1"/>
</dbReference>
<evidence type="ECO:0000256" key="6">
    <source>
        <dbReference type="SAM" id="Phobius"/>
    </source>
</evidence>
<keyword evidence="5" id="KW-0677">Repeat</keyword>
<keyword evidence="6" id="KW-0812">Transmembrane</keyword>
<dbReference type="NCBIfam" id="TIGR01167">
    <property type="entry name" value="LPXTG_anchor"/>
    <property type="match status" value="1"/>
</dbReference>
<dbReference type="PANTHER" id="PTHR46652:SF3">
    <property type="entry name" value="LEUCINE-RICH REPEAT-CONTAINING PROTEIN 9"/>
    <property type="match status" value="1"/>
</dbReference>
<dbReference type="Pfam" id="PF12354">
    <property type="entry name" value="Internalin_N"/>
    <property type="match status" value="1"/>
</dbReference>
<keyword evidence="6" id="KW-1133">Transmembrane helix</keyword>
<dbReference type="InterPro" id="IPR032675">
    <property type="entry name" value="LRR_dom_sf"/>
</dbReference>
<evidence type="ECO:0000256" key="4">
    <source>
        <dbReference type="ARBA" id="ARBA00022729"/>
    </source>
</evidence>
<organism evidence="10 11">
    <name type="scientific">Culicoidibacter larvae</name>
    <dbReference type="NCBI Taxonomy" id="2579976"/>
    <lineage>
        <taxon>Bacteria</taxon>
        <taxon>Bacillati</taxon>
        <taxon>Bacillota</taxon>
        <taxon>Culicoidibacteria</taxon>
        <taxon>Culicoidibacterales</taxon>
        <taxon>Culicoidibacteraceae</taxon>
        <taxon>Culicoidibacter</taxon>
    </lineage>
</organism>
<dbReference type="InterPro" id="IPR014756">
    <property type="entry name" value="Ig_E-set"/>
</dbReference>
<dbReference type="Pfam" id="PF12799">
    <property type="entry name" value="LRR_4"/>
    <property type="match status" value="4"/>
</dbReference>
<name>A0A5R8Q796_9FIRM</name>
<dbReference type="PANTHER" id="PTHR46652">
    <property type="entry name" value="LEUCINE-RICH REPEAT AND IQ DOMAIN-CONTAINING PROTEIN 1-RELATED"/>
    <property type="match status" value="1"/>
</dbReference>
<evidence type="ECO:0000256" key="2">
    <source>
        <dbReference type="ARBA" id="ARBA00009432"/>
    </source>
</evidence>
<dbReference type="EMBL" id="VBWP01000013">
    <property type="protein sequence ID" value="TLG71302.1"/>
    <property type="molecule type" value="Genomic_DNA"/>
</dbReference>
<evidence type="ECO:0000259" key="8">
    <source>
        <dbReference type="Pfam" id="PF12354"/>
    </source>
</evidence>
<dbReference type="NCBIfam" id="TIGR02543">
    <property type="entry name" value="List_Bact_rpt"/>
    <property type="match status" value="1"/>
</dbReference>
<dbReference type="SUPFAM" id="SSF52058">
    <property type="entry name" value="L domain-like"/>
    <property type="match status" value="1"/>
</dbReference>
<evidence type="ECO:0000313" key="11">
    <source>
        <dbReference type="Proteomes" id="UP000306912"/>
    </source>
</evidence>
<dbReference type="InterPro" id="IPR025875">
    <property type="entry name" value="Leu-rich_rpt_4"/>
</dbReference>
<comment type="similarity">
    <text evidence="2">Belongs to the internalin family.</text>
</comment>
<protein>
    <submittedName>
        <fullName evidence="10">LPXTG cell wall anchor domain-containing protein</fullName>
    </submittedName>
</protein>
<dbReference type="Pfam" id="PF08191">
    <property type="entry name" value="LRR_adjacent"/>
    <property type="match status" value="1"/>
</dbReference>
<dbReference type="EMBL" id="VBWP01000013">
    <property type="protein sequence ID" value="TLG71298.1"/>
    <property type="molecule type" value="Genomic_DNA"/>
</dbReference>
<evidence type="ECO:0000259" key="7">
    <source>
        <dbReference type="Pfam" id="PF08191"/>
    </source>
</evidence>
<keyword evidence="3" id="KW-0433">Leucine-rich repeat</keyword>
<dbReference type="InterPro" id="IPR003591">
    <property type="entry name" value="Leu-rich_rpt_typical-subtyp"/>
</dbReference>
<sequence length="490" mass="53639">MKTIKSLLCITLLIGGIFASSLLLGTKTEITTKAASNTTPPPAAINQIFPDANLAEIIRQTLNKSSVTDQVTQADLDWIKELSGGSSNIIDISGIEHLTNLNILNLADNQISDISPLANLTNLNNLYLDSNQISDISSLAPLTKLQSLYLMNNRINDISPLTNLTHLSNLYLDNNQINDINPIANLANLQFFDLTRNQISDINPLANLTNLIYISISNNQISDITPLHNLGNLQYLYLSNNQISDITPLYNLGNLQYLYLSNNQISDITPLANLANLIFFTLDSQTITLPSIQRTNDLTIENKVIDTAGSSITPTTISDGGTYNAPMIHWFNLPSTQSSVSYNFNTNITIGTFSGQVIQPLLEAYIVTYDIATNGGEGIAPESQTVLFDTLIPEPNAPAKSGHIFTGWYTAATGGDKWDFATNKMPANNITLYAQWTPINQNDSSSNNNEEPLLPQTGQNDWFILLGFFALISGAAVLFIKQKNTNKHSL</sequence>
<dbReference type="SMART" id="SM00365">
    <property type="entry name" value="LRR_SD22"/>
    <property type="match status" value="8"/>
</dbReference>
<evidence type="ECO:0000256" key="5">
    <source>
        <dbReference type="ARBA" id="ARBA00022737"/>
    </source>
</evidence>
<dbReference type="InParanoid" id="A0A5R8Q796"/>
<feature type="domain" description="Internalin N-terminal" evidence="8">
    <location>
        <begin position="34"/>
        <end position="77"/>
    </location>
</feature>
<dbReference type="Gene3D" id="3.80.10.10">
    <property type="entry name" value="Ribonuclease Inhibitor"/>
    <property type="match status" value="2"/>
</dbReference>
<accession>A0A5R8Q796</accession>
<evidence type="ECO:0000256" key="3">
    <source>
        <dbReference type="ARBA" id="ARBA00022614"/>
    </source>
</evidence>
<comment type="subcellular location">
    <subcellularLocation>
        <location evidence="1">Cell envelope</location>
    </subcellularLocation>
</comment>
<dbReference type="RefSeq" id="WP_138192399.1">
    <property type="nucleotide sequence ID" value="NZ_VBWP01000013.1"/>
</dbReference>
<dbReference type="OrthoDB" id="1878658at2"/>
<dbReference type="InterPro" id="IPR012569">
    <property type="entry name" value="Inl_IR"/>
</dbReference>
<evidence type="ECO:0000313" key="10">
    <source>
        <dbReference type="EMBL" id="TLG71302.1"/>
    </source>
</evidence>